<gene>
    <name evidence="6" type="ORF">D9758_017027</name>
</gene>
<feature type="region of interest" description="Disordered" evidence="4">
    <location>
        <begin position="786"/>
        <end position="820"/>
    </location>
</feature>
<dbReference type="Proteomes" id="UP000559256">
    <property type="component" value="Unassembled WGS sequence"/>
</dbReference>
<dbReference type="InterPro" id="IPR036047">
    <property type="entry name" value="F-box-like_dom_sf"/>
</dbReference>
<dbReference type="AlphaFoldDB" id="A0A8H5CJB8"/>
<dbReference type="Pfam" id="PF12937">
    <property type="entry name" value="F-box-like"/>
    <property type="match status" value="1"/>
</dbReference>
<sequence>MMSLYIRVSSPPTPAPSPPPTPPTATTTSTGTANTTTTATATTSSTTITSTKTADTTTTTKPDLSSILSILPTLPPEDLFKISEALGALIPNSTHRTAVDFLSTLPPELSIYILSFLSDARDVISVGLVCKKWNELSRDEGVWRGLCVGVGFSPHWPYLIPLASSPPKPIRWSWRQHFANEVRVLRNWHQGGHLIRAHRVPFYAEPEPRRPRPSSSSSTHIHSTSTSSSRAFTPSSSTESSSTTGATIITSLTLSSHWVICGLANSRIHVFSAKTGVLHRTLVHRTVYEETGREGTGKNEGRSREGRSGALGVWCLGLIEGWEEAVEDTHGEDLDAGSDSDSKGKGRQRVGKARERETIGGWKWQGTEYPDDPSRMLTPELRVKLGLPPTPLPMSTPIPNSSLPHFPPHSSNSTFNPPTGHDPSFQGLRSTPTHTSISFGNPRALLLSGGCDKTLKLWDVESGACLYTFEGHEGTVRCLNVLHGWEPNGVMGRAIAVSGSRDGTLRVWDLRRGSGVSAERGILRSHPSPSPIRVLDTCGHIVVSGGDDGVVRVWDLGPLISSPSPSSPSGASYPSPFFEATATTTRETGNGHASGEGGEDGMGARTCRHILTGHRFPIYSLAFDGVRIVSGSLDTTVRVWDVLTGTCISILSNHTSLVCQVQLSPGSEMWGNPTSDVPFRSSTSYHTDLEENELGPRVRTGTGRGSRPLPLLATASSNGQVIVYDIRLPSSQSSHPHSTSNPRGYISRNTNAYNNQGYQVIANIHAHDAASVTGLQFVQGPRLEDVFPSTTSSASCRRRGREGYGEEEDTYRDRDGEVDERDEEIETYAPMPMLLTSGNDGGVRLSGLLSSYASSASLSRNGGNTNINYSREVGRGELIAEIGIENDDVKDDGLGPPRDGVWKVATGPCVPSFPSTSHNLRGRGYPWVYADVGYDGADRVDSDSLPEPELDSGDLSMGMGIGTHWGRDRKDICAVMCRRGGKTVMEIWGMGLS</sequence>
<evidence type="ECO:0000256" key="3">
    <source>
        <dbReference type="PROSITE-ProRule" id="PRU00221"/>
    </source>
</evidence>
<dbReference type="InterPro" id="IPR015943">
    <property type="entry name" value="WD40/YVTN_repeat-like_dom_sf"/>
</dbReference>
<dbReference type="Gene3D" id="1.20.1280.50">
    <property type="match status" value="1"/>
</dbReference>
<dbReference type="InterPro" id="IPR019775">
    <property type="entry name" value="WD40_repeat_CS"/>
</dbReference>
<dbReference type="PROSITE" id="PS50181">
    <property type="entry name" value="FBOX"/>
    <property type="match status" value="1"/>
</dbReference>
<dbReference type="SUPFAM" id="SSF81383">
    <property type="entry name" value="F-box domain"/>
    <property type="match status" value="1"/>
</dbReference>
<evidence type="ECO:0000313" key="7">
    <source>
        <dbReference type="Proteomes" id="UP000559256"/>
    </source>
</evidence>
<evidence type="ECO:0000256" key="2">
    <source>
        <dbReference type="ARBA" id="ARBA00022737"/>
    </source>
</evidence>
<proteinExistence type="predicted"/>
<feature type="repeat" description="WD" evidence="3">
    <location>
        <begin position="435"/>
        <end position="468"/>
    </location>
</feature>
<feature type="compositionally biased region" description="Low complexity" evidence="4">
    <location>
        <begin position="24"/>
        <end position="60"/>
    </location>
</feature>
<dbReference type="PRINTS" id="PR00320">
    <property type="entry name" value="GPROTEINBRPT"/>
</dbReference>
<dbReference type="PROSITE" id="PS50082">
    <property type="entry name" value="WD_REPEATS_2"/>
    <property type="match status" value="4"/>
</dbReference>
<keyword evidence="1 3" id="KW-0853">WD repeat</keyword>
<dbReference type="InterPro" id="IPR001680">
    <property type="entry name" value="WD40_rpt"/>
</dbReference>
<organism evidence="6 7">
    <name type="scientific">Tetrapyrgos nigripes</name>
    <dbReference type="NCBI Taxonomy" id="182062"/>
    <lineage>
        <taxon>Eukaryota</taxon>
        <taxon>Fungi</taxon>
        <taxon>Dikarya</taxon>
        <taxon>Basidiomycota</taxon>
        <taxon>Agaricomycotina</taxon>
        <taxon>Agaricomycetes</taxon>
        <taxon>Agaricomycetidae</taxon>
        <taxon>Agaricales</taxon>
        <taxon>Marasmiineae</taxon>
        <taxon>Marasmiaceae</taxon>
        <taxon>Tetrapyrgos</taxon>
    </lineage>
</organism>
<dbReference type="PANTHER" id="PTHR44019:SF8">
    <property type="entry name" value="POC1 CENTRIOLAR PROTEIN HOMOLOG"/>
    <property type="match status" value="1"/>
</dbReference>
<evidence type="ECO:0000256" key="1">
    <source>
        <dbReference type="ARBA" id="ARBA00022574"/>
    </source>
</evidence>
<dbReference type="InterPro" id="IPR001810">
    <property type="entry name" value="F-box_dom"/>
</dbReference>
<dbReference type="InterPro" id="IPR020472">
    <property type="entry name" value="WD40_PAC1"/>
</dbReference>
<dbReference type="PANTHER" id="PTHR44019">
    <property type="entry name" value="WD REPEAT-CONTAINING PROTEIN 55"/>
    <property type="match status" value="1"/>
</dbReference>
<dbReference type="SUPFAM" id="SSF50978">
    <property type="entry name" value="WD40 repeat-like"/>
    <property type="match status" value="1"/>
</dbReference>
<dbReference type="EMBL" id="JAACJM010000157">
    <property type="protein sequence ID" value="KAF5342770.1"/>
    <property type="molecule type" value="Genomic_DNA"/>
</dbReference>
<dbReference type="OrthoDB" id="190105at2759"/>
<name>A0A8H5CJB8_9AGAR</name>
<feature type="compositionally biased region" description="Pro residues" evidence="4">
    <location>
        <begin position="11"/>
        <end position="23"/>
    </location>
</feature>
<feature type="compositionally biased region" description="Acidic residues" evidence="4">
    <location>
        <begin position="805"/>
        <end position="820"/>
    </location>
</feature>
<dbReference type="Pfam" id="PF00400">
    <property type="entry name" value="WD40"/>
    <property type="match status" value="4"/>
</dbReference>
<feature type="compositionally biased region" description="Low complexity" evidence="4">
    <location>
        <begin position="214"/>
        <end position="244"/>
    </location>
</feature>
<feature type="domain" description="F-box" evidence="5">
    <location>
        <begin position="99"/>
        <end position="146"/>
    </location>
</feature>
<feature type="region of interest" description="Disordered" evidence="4">
    <location>
        <begin position="205"/>
        <end position="244"/>
    </location>
</feature>
<keyword evidence="7" id="KW-1185">Reference proteome</keyword>
<dbReference type="InterPro" id="IPR050505">
    <property type="entry name" value="WDR55/POC1"/>
</dbReference>
<dbReference type="SMART" id="SM00320">
    <property type="entry name" value="WD40"/>
    <property type="match status" value="6"/>
</dbReference>
<dbReference type="PROSITE" id="PS50294">
    <property type="entry name" value="WD_REPEATS_REGION"/>
    <property type="match status" value="1"/>
</dbReference>
<feature type="repeat" description="WD" evidence="3">
    <location>
        <begin position="497"/>
        <end position="518"/>
    </location>
</feature>
<dbReference type="PROSITE" id="PS00678">
    <property type="entry name" value="WD_REPEATS_1"/>
    <property type="match status" value="4"/>
</dbReference>
<dbReference type="InterPro" id="IPR036322">
    <property type="entry name" value="WD40_repeat_dom_sf"/>
</dbReference>
<evidence type="ECO:0000259" key="5">
    <source>
        <dbReference type="PROSITE" id="PS50181"/>
    </source>
</evidence>
<keyword evidence="2" id="KW-0677">Repeat</keyword>
<evidence type="ECO:0000256" key="4">
    <source>
        <dbReference type="SAM" id="MobiDB-lite"/>
    </source>
</evidence>
<feature type="repeat" description="WD" evidence="3">
    <location>
        <begin position="611"/>
        <end position="650"/>
    </location>
</feature>
<feature type="region of interest" description="Disordered" evidence="4">
    <location>
        <begin position="1"/>
        <end position="60"/>
    </location>
</feature>
<comment type="caution">
    <text evidence="6">The sequence shown here is derived from an EMBL/GenBank/DDBJ whole genome shotgun (WGS) entry which is preliminary data.</text>
</comment>
<feature type="region of interest" description="Disordered" evidence="4">
    <location>
        <begin position="331"/>
        <end position="355"/>
    </location>
</feature>
<dbReference type="Gene3D" id="2.130.10.10">
    <property type="entry name" value="YVTN repeat-like/Quinoprotein amine dehydrogenase"/>
    <property type="match status" value="1"/>
</dbReference>
<reference evidence="6 7" key="1">
    <citation type="journal article" date="2020" name="ISME J.">
        <title>Uncovering the hidden diversity of litter-decomposition mechanisms in mushroom-forming fungi.</title>
        <authorList>
            <person name="Floudas D."/>
            <person name="Bentzer J."/>
            <person name="Ahren D."/>
            <person name="Johansson T."/>
            <person name="Persson P."/>
            <person name="Tunlid A."/>
        </authorList>
    </citation>
    <scope>NUCLEOTIDE SEQUENCE [LARGE SCALE GENOMIC DNA]</scope>
    <source>
        <strain evidence="6 7">CBS 291.85</strain>
    </source>
</reference>
<accession>A0A8H5CJB8</accession>
<protein>
    <recommendedName>
        <fullName evidence="5">F-box domain-containing protein</fullName>
    </recommendedName>
</protein>
<evidence type="ECO:0000313" key="6">
    <source>
        <dbReference type="EMBL" id="KAF5342770.1"/>
    </source>
</evidence>
<dbReference type="SMART" id="SM00256">
    <property type="entry name" value="FBOX"/>
    <property type="match status" value="1"/>
</dbReference>
<feature type="repeat" description="WD" evidence="3">
    <location>
        <begin position="539"/>
        <end position="556"/>
    </location>
</feature>